<protein>
    <submittedName>
        <fullName evidence="4">Actin family</fullName>
    </submittedName>
</protein>
<dbReference type="Gene3D" id="3.30.420.40">
    <property type="match status" value="2"/>
</dbReference>
<evidence type="ECO:0000313" key="4">
    <source>
        <dbReference type="EMBL" id="KAG5175233.1"/>
    </source>
</evidence>
<evidence type="ECO:0000256" key="2">
    <source>
        <dbReference type="RuleBase" id="RU000487"/>
    </source>
</evidence>
<dbReference type="InterPro" id="IPR004000">
    <property type="entry name" value="Actin"/>
</dbReference>
<proteinExistence type="inferred from homology"/>
<dbReference type="PANTHER" id="PTHR11937">
    <property type="entry name" value="ACTIN"/>
    <property type="match status" value="1"/>
</dbReference>
<evidence type="ECO:0000256" key="1">
    <source>
        <dbReference type="ARBA" id="ARBA00049360"/>
    </source>
</evidence>
<name>A0A835YRK8_9STRA</name>
<dbReference type="Gene3D" id="3.90.640.10">
    <property type="entry name" value="Actin, Chain A, domain 4"/>
    <property type="match status" value="1"/>
</dbReference>
<dbReference type="SUPFAM" id="SSF53067">
    <property type="entry name" value="Actin-like ATPase domain"/>
    <property type="match status" value="2"/>
</dbReference>
<accession>A0A835YRK8</accession>
<sequence length="455" mass="47759">MYCGDEIAGVVGDVGTCHCKFGYAGEDVPKHMFRSAAGYLPCSEGGVARETTRKKRKKPGTEPAAAHDGQWFIGDQSLSKPRAHMEVRGPLTDGLVTDWDLLERLWEHAYALMRAQPADRPALCVEASWGTRKQRAAHMELMLEGFNCPALYIAKAGALAAFGAGRATALVCELGHVGAAATPVVEGHVLNRAVRRSDRALHWLAEETLRLLAAREHADVAPRYAARGAAAAAAPLPSPIHPSYVRYWREDVALDFVAACMRVPSARGWPPGDGSGGDASSASEMAVSASEESGSGGEDGDAPASSYELPDGTIVHVDAELRGLPGALYLPPPGATAAAAAAAAAAAPHTAPQLCAAALGASDGDARKELVNNLVVTGGGALLRGTAERLTHDVARLLPGAFRVRVLAPPPLERRFGAWIGGSILCCLGTFQQLWLSRAEYAELGPDRADDRFGG</sequence>
<reference evidence="4" key="1">
    <citation type="submission" date="2021-02" db="EMBL/GenBank/DDBJ databases">
        <title>First Annotated Genome of the Yellow-green Alga Tribonema minus.</title>
        <authorList>
            <person name="Mahan K.M."/>
        </authorList>
    </citation>
    <scope>NUCLEOTIDE SEQUENCE</scope>
    <source>
        <strain evidence="4">UTEX B ZZ1240</strain>
    </source>
</reference>
<comment type="catalytic activity">
    <reaction evidence="1">
        <text>ATP + H2O = ADP + phosphate + H(+)</text>
        <dbReference type="Rhea" id="RHEA:13065"/>
        <dbReference type="ChEBI" id="CHEBI:15377"/>
        <dbReference type="ChEBI" id="CHEBI:15378"/>
        <dbReference type="ChEBI" id="CHEBI:30616"/>
        <dbReference type="ChEBI" id="CHEBI:43474"/>
        <dbReference type="ChEBI" id="CHEBI:456216"/>
    </reaction>
</comment>
<dbReference type="SMART" id="SM00268">
    <property type="entry name" value="ACTIN"/>
    <property type="match status" value="1"/>
</dbReference>
<evidence type="ECO:0000313" key="5">
    <source>
        <dbReference type="Proteomes" id="UP000664859"/>
    </source>
</evidence>
<organism evidence="4 5">
    <name type="scientific">Tribonema minus</name>
    <dbReference type="NCBI Taxonomy" id="303371"/>
    <lineage>
        <taxon>Eukaryota</taxon>
        <taxon>Sar</taxon>
        <taxon>Stramenopiles</taxon>
        <taxon>Ochrophyta</taxon>
        <taxon>PX clade</taxon>
        <taxon>Xanthophyceae</taxon>
        <taxon>Tribonematales</taxon>
        <taxon>Tribonemataceae</taxon>
        <taxon>Tribonema</taxon>
    </lineage>
</organism>
<keyword evidence="5" id="KW-1185">Reference proteome</keyword>
<evidence type="ECO:0000256" key="3">
    <source>
        <dbReference type="SAM" id="MobiDB-lite"/>
    </source>
</evidence>
<dbReference type="Proteomes" id="UP000664859">
    <property type="component" value="Unassembled WGS sequence"/>
</dbReference>
<dbReference type="InterPro" id="IPR043129">
    <property type="entry name" value="ATPase_NBD"/>
</dbReference>
<feature type="region of interest" description="Disordered" evidence="3">
    <location>
        <begin position="267"/>
        <end position="309"/>
    </location>
</feature>
<dbReference type="EMBL" id="JAFCMP010000552">
    <property type="protein sequence ID" value="KAG5175233.1"/>
    <property type="molecule type" value="Genomic_DNA"/>
</dbReference>
<dbReference type="OrthoDB" id="5132116at2759"/>
<dbReference type="Pfam" id="PF00022">
    <property type="entry name" value="Actin"/>
    <property type="match status" value="1"/>
</dbReference>
<dbReference type="AlphaFoldDB" id="A0A835YRK8"/>
<feature type="compositionally biased region" description="Low complexity" evidence="3">
    <location>
        <begin position="278"/>
        <end position="293"/>
    </location>
</feature>
<comment type="caution">
    <text evidence="4">The sequence shown here is derived from an EMBL/GenBank/DDBJ whole genome shotgun (WGS) entry which is preliminary data.</text>
</comment>
<comment type="similarity">
    <text evidence="2">Belongs to the actin family.</text>
</comment>
<gene>
    <name evidence="4" type="ORF">JKP88DRAFT_339074</name>
</gene>